<dbReference type="Proteomes" id="UP000016936">
    <property type="component" value="Unassembled WGS sequence"/>
</dbReference>
<keyword evidence="1" id="KW-1133">Transmembrane helix</keyword>
<evidence type="ECO:0000313" key="3">
    <source>
        <dbReference type="Proteomes" id="UP000016936"/>
    </source>
</evidence>
<protein>
    <submittedName>
        <fullName evidence="2">Uncharacterized protein</fullName>
    </submittedName>
</protein>
<keyword evidence="1" id="KW-0812">Transmembrane</keyword>
<name>M2T0S4_COCH5</name>
<proteinExistence type="predicted"/>
<dbReference type="AlphaFoldDB" id="M2T0S4"/>
<evidence type="ECO:0000256" key="1">
    <source>
        <dbReference type="SAM" id="Phobius"/>
    </source>
</evidence>
<keyword evidence="1" id="KW-0472">Membrane</keyword>
<gene>
    <name evidence="2" type="ORF">COCHEDRAFT_1061303</name>
</gene>
<reference evidence="2 3" key="1">
    <citation type="journal article" date="2012" name="PLoS Pathog.">
        <title>Diverse lifestyles and strategies of plant pathogenesis encoded in the genomes of eighteen Dothideomycetes fungi.</title>
        <authorList>
            <person name="Ohm R.A."/>
            <person name="Feau N."/>
            <person name="Henrissat B."/>
            <person name="Schoch C.L."/>
            <person name="Horwitz B.A."/>
            <person name="Barry K.W."/>
            <person name="Condon B.J."/>
            <person name="Copeland A.C."/>
            <person name="Dhillon B."/>
            <person name="Glaser F."/>
            <person name="Hesse C.N."/>
            <person name="Kosti I."/>
            <person name="LaButti K."/>
            <person name="Lindquist E.A."/>
            <person name="Lucas S."/>
            <person name="Salamov A.A."/>
            <person name="Bradshaw R.E."/>
            <person name="Ciuffetti L."/>
            <person name="Hamelin R.C."/>
            <person name="Kema G.H.J."/>
            <person name="Lawrence C."/>
            <person name="Scott J.A."/>
            <person name="Spatafora J.W."/>
            <person name="Turgeon B.G."/>
            <person name="de Wit P.J.G.M."/>
            <person name="Zhong S."/>
            <person name="Goodwin S.B."/>
            <person name="Grigoriev I.V."/>
        </authorList>
    </citation>
    <scope>NUCLEOTIDE SEQUENCE [LARGE SCALE GENOMIC DNA]</scope>
    <source>
        <strain evidence="3">C5 / ATCC 48332 / race O</strain>
    </source>
</reference>
<sequence length="69" mass="8065">MWIAEVQTHVRRYHPVAINVFWLVSMLNSNTFYSSLLLDHSCTNVLCLCVSLSLSFLLLLDQLLYSWDM</sequence>
<dbReference type="OrthoDB" id="10412438at2759"/>
<reference evidence="3" key="2">
    <citation type="journal article" date="2013" name="PLoS Genet.">
        <title>Comparative genome structure, secondary metabolite, and effector coding capacity across Cochliobolus pathogens.</title>
        <authorList>
            <person name="Condon B.J."/>
            <person name="Leng Y."/>
            <person name="Wu D."/>
            <person name="Bushley K.E."/>
            <person name="Ohm R.A."/>
            <person name="Otillar R."/>
            <person name="Martin J."/>
            <person name="Schackwitz W."/>
            <person name="Grimwood J."/>
            <person name="MohdZainudin N."/>
            <person name="Xue C."/>
            <person name="Wang R."/>
            <person name="Manning V.A."/>
            <person name="Dhillon B."/>
            <person name="Tu Z.J."/>
            <person name="Steffenson B.J."/>
            <person name="Salamov A."/>
            <person name="Sun H."/>
            <person name="Lowry S."/>
            <person name="LaButti K."/>
            <person name="Han J."/>
            <person name="Copeland A."/>
            <person name="Lindquist E."/>
            <person name="Barry K."/>
            <person name="Schmutz J."/>
            <person name="Baker S.E."/>
            <person name="Ciuffetti L.M."/>
            <person name="Grigoriev I.V."/>
            <person name="Zhong S."/>
            <person name="Turgeon B.G."/>
        </authorList>
    </citation>
    <scope>NUCLEOTIDE SEQUENCE [LARGE SCALE GENOMIC DNA]</scope>
    <source>
        <strain evidence="3">C5 / ATCC 48332 / race O</strain>
    </source>
</reference>
<dbReference type="HOGENOM" id="CLU_2782701_0_0_1"/>
<keyword evidence="3" id="KW-1185">Reference proteome</keyword>
<accession>M2T0S4</accession>
<feature type="transmembrane region" description="Helical" evidence="1">
    <location>
        <begin position="20"/>
        <end position="38"/>
    </location>
</feature>
<dbReference type="OMA" id="MWIAEVQ"/>
<feature type="transmembrane region" description="Helical" evidence="1">
    <location>
        <begin position="45"/>
        <end position="65"/>
    </location>
</feature>
<organism evidence="2 3">
    <name type="scientific">Cochliobolus heterostrophus (strain C5 / ATCC 48332 / race O)</name>
    <name type="common">Southern corn leaf blight fungus</name>
    <name type="synonym">Bipolaris maydis</name>
    <dbReference type="NCBI Taxonomy" id="701091"/>
    <lineage>
        <taxon>Eukaryota</taxon>
        <taxon>Fungi</taxon>
        <taxon>Dikarya</taxon>
        <taxon>Ascomycota</taxon>
        <taxon>Pezizomycotina</taxon>
        <taxon>Dothideomycetes</taxon>
        <taxon>Pleosporomycetidae</taxon>
        <taxon>Pleosporales</taxon>
        <taxon>Pleosporineae</taxon>
        <taxon>Pleosporaceae</taxon>
        <taxon>Bipolaris</taxon>
    </lineage>
</organism>
<feature type="non-terminal residue" evidence="2">
    <location>
        <position position="69"/>
    </location>
</feature>
<evidence type="ECO:0000313" key="2">
    <source>
        <dbReference type="EMBL" id="EMD91205.1"/>
    </source>
</evidence>
<dbReference type="EMBL" id="KB445577">
    <property type="protein sequence ID" value="EMD91205.1"/>
    <property type="molecule type" value="Genomic_DNA"/>
</dbReference>